<dbReference type="AlphaFoldDB" id="A0A9D6V7I9"/>
<evidence type="ECO:0000256" key="6">
    <source>
        <dbReference type="ARBA" id="ARBA00034078"/>
    </source>
</evidence>
<comment type="caution">
    <text evidence="8">The sequence shown here is derived from an EMBL/GenBank/DDBJ whole genome shotgun (WGS) entry which is preliminary data.</text>
</comment>
<evidence type="ECO:0000256" key="1">
    <source>
        <dbReference type="ARBA" id="ARBA00010643"/>
    </source>
</evidence>
<dbReference type="InterPro" id="IPR041921">
    <property type="entry name" value="NuoE_N"/>
</dbReference>
<feature type="binding site" evidence="7">
    <location>
        <position position="135"/>
    </location>
    <ligand>
        <name>[2Fe-2S] cluster</name>
        <dbReference type="ChEBI" id="CHEBI:190135"/>
    </ligand>
</feature>
<dbReference type="InterPro" id="IPR042128">
    <property type="entry name" value="NuoE_dom"/>
</dbReference>
<accession>A0A9D6V7I9</accession>
<gene>
    <name evidence="8" type="primary">hoxE</name>
    <name evidence="8" type="ORF">HY912_22980</name>
</gene>
<dbReference type="PANTHER" id="PTHR43342">
    <property type="entry name" value="NADH-QUINONE OXIDOREDUCTASE, E SUBUNIT"/>
    <property type="match status" value="1"/>
</dbReference>
<feature type="binding site" evidence="7">
    <location>
        <position position="131"/>
    </location>
    <ligand>
        <name>[2Fe-2S] cluster</name>
        <dbReference type="ChEBI" id="CHEBI:190135"/>
    </ligand>
</feature>
<keyword evidence="5 7" id="KW-0411">Iron-sulfur</keyword>
<reference evidence="8" key="1">
    <citation type="submission" date="2020-07" db="EMBL/GenBank/DDBJ databases">
        <title>Huge and variable diversity of episymbiotic CPR bacteria and DPANN archaea in groundwater ecosystems.</title>
        <authorList>
            <person name="He C.Y."/>
            <person name="Keren R."/>
            <person name="Whittaker M."/>
            <person name="Farag I.F."/>
            <person name="Doudna J."/>
            <person name="Cate J.H.D."/>
            <person name="Banfield J.F."/>
        </authorList>
    </citation>
    <scope>NUCLEOTIDE SEQUENCE</scope>
    <source>
        <strain evidence="8">NC_groundwater_1664_Pr3_B-0.1um_52_9</strain>
    </source>
</reference>
<name>A0A9D6V7I9_9BACT</name>
<keyword evidence="2 7" id="KW-0001">2Fe-2S</keyword>
<dbReference type="Gene3D" id="1.10.10.1590">
    <property type="entry name" value="NADH-quinone oxidoreductase subunit E"/>
    <property type="match status" value="1"/>
</dbReference>
<organism evidence="8 9">
    <name type="scientific">Desulfomonile tiedjei</name>
    <dbReference type="NCBI Taxonomy" id="2358"/>
    <lineage>
        <taxon>Bacteria</taxon>
        <taxon>Pseudomonadati</taxon>
        <taxon>Thermodesulfobacteriota</taxon>
        <taxon>Desulfomonilia</taxon>
        <taxon>Desulfomonilales</taxon>
        <taxon>Desulfomonilaceae</taxon>
        <taxon>Desulfomonile</taxon>
    </lineage>
</organism>
<protein>
    <submittedName>
        <fullName evidence="8">Bidirectional hydrogenase complex protein HoxE</fullName>
    </submittedName>
</protein>
<evidence type="ECO:0000256" key="2">
    <source>
        <dbReference type="ARBA" id="ARBA00022714"/>
    </source>
</evidence>
<dbReference type="CDD" id="cd03064">
    <property type="entry name" value="TRX_Fd_NuoE"/>
    <property type="match status" value="1"/>
</dbReference>
<feature type="binding site" evidence="7">
    <location>
        <position position="95"/>
    </location>
    <ligand>
        <name>[2Fe-2S] cluster</name>
        <dbReference type="ChEBI" id="CHEBI:190135"/>
    </ligand>
</feature>
<dbReference type="PANTHER" id="PTHR43342:SF2">
    <property type="entry name" value="POTENTIAL NAD-REDUCING HYDROGENASE SUBUNIT"/>
    <property type="match status" value="1"/>
</dbReference>
<sequence>MEAKVGAKTKEAQDTRWRFVNRTMRLHGNAPHALIETLHSVQEHFGFLDTDSLKYVANALHVPLSLVYGVATFYHYFTLKPPGDHTCVVCKGTACYIGGAATILNTFEDEFGIGPGETTSDGKISLVTARCLGSCGLAPAVVFDGEVKGRMKADEVLEKVRRWTENDTNV</sequence>
<feature type="binding site" evidence="7">
    <location>
        <position position="90"/>
    </location>
    <ligand>
        <name>[2Fe-2S] cluster</name>
        <dbReference type="ChEBI" id="CHEBI:190135"/>
    </ligand>
</feature>
<evidence type="ECO:0000256" key="4">
    <source>
        <dbReference type="ARBA" id="ARBA00023004"/>
    </source>
</evidence>
<evidence type="ECO:0000256" key="3">
    <source>
        <dbReference type="ARBA" id="ARBA00022723"/>
    </source>
</evidence>
<proteinExistence type="inferred from homology"/>
<dbReference type="EMBL" id="JACRDE010000599">
    <property type="protein sequence ID" value="MBI5252369.1"/>
    <property type="molecule type" value="Genomic_DNA"/>
</dbReference>
<comment type="cofactor">
    <cofactor evidence="6">
        <name>[2Fe-2S] cluster</name>
        <dbReference type="ChEBI" id="CHEBI:190135"/>
    </cofactor>
</comment>
<dbReference type="Proteomes" id="UP000807825">
    <property type="component" value="Unassembled WGS sequence"/>
</dbReference>
<dbReference type="GO" id="GO:0016491">
    <property type="term" value="F:oxidoreductase activity"/>
    <property type="evidence" value="ECO:0007669"/>
    <property type="project" value="InterPro"/>
</dbReference>
<keyword evidence="4 7" id="KW-0408">Iron</keyword>
<dbReference type="GO" id="GO:0046872">
    <property type="term" value="F:metal ion binding"/>
    <property type="evidence" value="ECO:0007669"/>
    <property type="project" value="UniProtKB-KW"/>
</dbReference>
<dbReference type="GO" id="GO:0051537">
    <property type="term" value="F:2 iron, 2 sulfur cluster binding"/>
    <property type="evidence" value="ECO:0007669"/>
    <property type="project" value="UniProtKB-KW"/>
</dbReference>
<dbReference type="Pfam" id="PF01257">
    <property type="entry name" value="2Fe-2S_thioredx"/>
    <property type="match status" value="1"/>
</dbReference>
<evidence type="ECO:0000313" key="8">
    <source>
        <dbReference type="EMBL" id="MBI5252369.1"/>
    </source>
</evidence>
<evidence type="ECO:0000313" key="9">
    <source>
        <dbReference type="Proteomes" id="UP000807825"/>
    </source>
</evidence>
<dbReference type="NCBIfam" id="NF005747">
    <property type="entry name" value="PRK07571.1"/>
    <property type="match status" value="1"/>
</dbReference>
<keyword evidence="3 7" id="KW-0479">Metal-binding</keyword>
<dbReference type="PIRSF" id="PIRSF000216">
    <property type="entry name" value="NADH_DH_24kDa"/>
    <property type="match status" value="1"/>
</dbReference>
<dbReference type="InterPro" id="IPR036249">
    <property type="entry name" value="Thioredoxin-like_sf"/>
</dbReference>
<evidence type="ECO:0000256" key="7">
    <source>
        <dbReference type="PIRSR" id="PIRSR000216-1"/>
    </source>
</evidence>
<dbReference type="SUPFAM" id="SSF52833">
    <property type="entry name" value="Thioredoxin-like"/>
    <property type="match status" value="1"/>
</dbReference>
<comment type="cofactor">
    <cofactor evidence="7">
        <name>[2Fe-2S] cluster</name>
        <dbReference type="ChEBI" id="CHEBI:190135"/>
    </cofactor>
    <text evidence="7">Binds 1 [2Fe-2S] cluster.</text>
</comment>
<dbReference type="InterPro" id="IPR002023">
    <property type="entry name" value="NuoE-like"/>
</dbReference>
<comment type="similarity">
    <text evidence="1">Belongs to the complex I 24 kDa subunit family.</text>
</comment>
<dbReference type="Gene3D" id="3.40.30.10">
    <property type="entry name" value="Glutaredoxin"/>
    <property type="match status" value="1"/>
</dbReference>
<dbReference type="InterPro" id="IPR028431">
    <property type="entry name" value="NADP_DH_HndA-like"/>
</dbReference>
<evidence type="ECO:0000256" key="5">
    <source>
        <dbReference type="ARBA" id="ARBA00023014"/>
    </source>
</evidence>